<evidence type="ECO:0000256" key="1">
    <source>
        <dbReference type="SAM" id="MobiDB-lite"/>
    </source>
</evidence>
<proteinExistence type="predicted"/>
<name>A0A1V6TJT2_9EURO</name>
<dbReference type="Pfam" id="PF12720">
    <property type="entry name" value="DUF3807"/>
    <property type="match status" value="1"/>
</dbReference>
<feature type="compositionally biased region" description="Acidic residues" evidence="1">
    <location>
        <begin position="34"/>
        <end position="44"/>
    </location>
</feature>
<sequence length="179" mass="20153">MQIPTVTLEDLQAFQASHFPGHPQTIIQPGADPTVEDEHYDGEDVDLGYYPDGVKRTLTDEQIEIFRHSEIHALLRKRQLEQDGAEYEARRAKTEDEPREEIRTKDEAPSSTWTSNSKGDVATGDKSRPKSKTTTQPGSHTAGPERLDYGDTDETTADQGFKRGPQVTHTQRKIISYDD</sequence>
<comment type="caution">
    <text evidence="2">The sequence shown here is derived from an EMBL/GenBank/DDBJ whole genome shotgun (WGS) entry which is preliminary data.</text>
</comment>
<feature type="region of interest" description="Disordered" evidence="1">
    <location>
        <begin position="20"/>
        <end position="44"/>
    </location>
</feature>
<dbReference type="InterPro" id="IPR024526">
    <property type="entry name" value="DUF3807"/>
</dbReference>
<keyword evidence="3" id="KW-1185">Reference proteome</keyword>
<reference evidence="3" key="1">
    <citation type="journal article" date="2017" name="Nat. Microbiol.">
        <title>Global analysis of biosynthetic gene clusters reveals vast potential of secondary metabolite production in Penicillium species.</title>
        <authorList>
            <person name="Nielsen J.C."/>
            <person name="Grijseels S."/>
            <person name="Prigent S."/>
            <person name="Ji B."/>
            <person name="Dainat J."/>
            <person name="Nielsen K.F."/>
            <person name="Frisvad J.C."/>
            <person name="Workman M."/>
            <person name="Nielsen J."/>
        </authorList>
    </citation>
    <scope>NUCLEOTIDE SEQUENCE [LARGE SCALE GENOMIC DNA]</scope>
    <source>
        <strain evidence="3">IBT 24891</strain>
    </source>
</reference>
<protein>
    <submittedName>
        <fullName evidence="2">Uncharacterized protein</fullName>
    </submittedName>
</protein>
<evidence type="ECO:0000313" key="3">
    <source>
        <dbReference type="Proteomes" id="UP000191285"/>
    </source>
</evidence>
<dbReference type="OrthoDB" id="5422320at2759"/>
<dbReference type="STRING" id="303698.A0A1V6TJT2"/>
<dbReference type="PANTHER" id="PTHR40642">
    <property type="entry name" value="YALI0F31295P"/>
    <property type="match status" value="1"/>
</dbReference>
<dbReference type="Proteomes" id="UP000191285">
    <property type="component" value="Unassembled WGS sequence"/>
</dbReference>
<organism evidence="2 3">
    <name type="scientific">Penicillium steckii</name>
    <dbReference type="NCBI Taxonomy" id="303698"/>
    <lineage>
        <taxon>Eukaryota</taxon>
        <taxon>Fungi</taxon>
        <taxon>Dikarya</taxon>
        <taxon>Ascomycota</taxon>
        <taxon>Pezizomycotina</taxon>
        <taxon>Eurotiomycetes</taxon>
        <taxon>Eurotiomycetidae</taxon>
        <taxon>Eurotiales</taxon>
        <taxon>Aspergillaceae</taxon>
        <taxon>Penicillium</taxon>
    </lineage>
</organism>
<dbReference type="AlphaFoldDB" id="A0A1V6TJT2"/>
<gene>
    <name evidence="2" type="ORF">PENSTE_c005G04573</name>
</gene>
<evidence type="ECO:0000313" key="2">
    <source>
        <dbReference type="EMBL" id="OQE26652.1"/>
    </source>
</evidence>
<dbReference type="PANTHER" id="PTHR40642:SF1">
    <property type="entry name" value="YALI0F31295P"/>
    <property type="match status" value="1"/>
</dbReference>
<feature type="compositionally biased region" description="Polar residues" evidence="1">
    <location>
        <begin position="109"/>
        <end position="118"/>
    </location>
</feature>
<feature type="region of interest" description="Disordered" evidence="1">
    <location>
        <begin position="78"/>
        <end position="179"/>
    </location>
</feature>
<feature type="compositionally biased region" description="Basic and acidic residues" evidence="1">
    <location>
        <begin position="78"/>
        <end position="108"/>
    </location>
</feature>
<accession>A0A1V6TJT2</accession>
<dbReference type="EMBL" id="MLKD01000005">
    <property type="protein sequence ID" value="OQE26652.1"/>
    <property type="molecule type" value="Genomic_DNA"/>
</dbReference>